<keyword evidence="1" id="KW-0808">Transferase</keyword>
<name>A0A2P2C028_9ZZZZ</name>
<organism evidence="3">
    <name type="scientific">metagenome</name>
    <dbReference type="NCBI Taxonomy" id="256318"/>
    <lineage>
        <taxon>unclassified sequences</taxon>
        <taxon>metagenomes</taxon>
    </lineage>
</organism>
<dbReference type="GO" id="GO:0004674">
    <property type="term" value="F:protein serine/threonine kinase activity"/>
    <property type="evidence" value="ECO:0007669"/>
    <property type="project" value="UniProtKB-KW"/>
</dbReference>
<sequence length="313" mass="34801">MTPTAASLTLSASPRSVQDARRWVIDACHAIGRPDLVECAELAVSELVTNALLHGEPPLVVRLGGTRTHPRIEVADGSVEPPSPNSRMTDDEELLSTVGRGLGLVAMCSAVWGVRIHRDGKVVWFVPRREARADASLTSLQIEYEDLSDLPLPDPELDDPVLVRVLGLPTQSYIEFRHHYREIRRELRLLALASEDSYPIARHLSELFVLFERDFRLSSGTDAIQRAIETGNPTVDVDVLVDRASISTIAQMIDVLELADAFCRAERLLSVAATPPQRAFTRWYLGEFISQGRGRPPRPWEGGYVRDAELHES</sequence>
<dbReference type="SUPFAM" id="SSF55874">
    <property type="entry name" value="ATPase domain of HSP90 chaperone/DNA topoisomerase II/histidine kinase"/>
    <property type="match status" value="1"/>
</dbReference>
<dbReference type="PANTHER" id="PTHR35526:SF3">
    <property type="entry name" value="ANTI-SIGMA-F FACTOR RSBW"/>
    <property type="match status" value="1"/>
</dbReference>
<dbReference type="Pfam" id="PF13581">
    <property type="entry name" value="HATPase_c_2"/>
    <property type="match status" value="1"/>
</dbReference>
<proteinExistence type="predicted"/>
<protein>
    <submittedName>
        <fullName evidence="3">ATP-binding region, ATPase domain protein</fullName>
    </submittedName>
</protein>
<keyword evidence="1" id="KW-0418">Kinase</keyword>
<dbReference type="GO" id="GO:0005524">
    <property type="term" value="F:ATP binding"/>
    <property type="evidence" value="ECO:0007669"/>
    <property type="project" value="UniProtKB-KW"/>
</dbReference>
<evidence type="ECO:0000259" key="2">
    <source>
        <dbReference type="Pfam" id="PF13581"/>
    </source>
</evidence>
<dbReference type="InterPro" id="IPR050267">
    <property type="entry name" value="Anti-sigma-factor_SerPK"/>
</dbReference>
<gene>
    <name evidence="3" type="ORF">NOCA2270015</name>
</gene>
<evidence type="ECO:0000313" key="3">
    <source>
        <dbReference type="EMBL" id="CUR55380.1"/>
    </source>
</evidence>
<keyword evidence="3" id="KW-0067">ATP-binding</keyword>
<dbReference type="InterPro" id="IPR003594">
    <property type="entry name" value="HATPase_dom"/>
</dbReference>
<evidence type="ECO:0000256" key="1">
    <source>
        <dbReference type="ARBA" id="ARBA00022527"/>
    </source>
</evidence>
<dbReference type="AlphaFoldDB" id="A0A2P2C028"/>
<dbReference type="EMBL" id="CZKA01000020">
    <property type="protein sequence ID" value="CUR55380.1"/>
    <property type="molecule type" value="Genomic_DNA"/>
</dbReference>
<keyword evidence="3" id="KW-0547">Nucleotide-binding</keyword>
<keyword evidence="1" id="KW-0723">Serine/threonine-protein kinase</keyword>
<dbReference type="Gene3D" id="3.30.565.10">
    <property type="entry name" value="Histidine kinase-like ATPase, C-terminal domain"/>
    <property type="match status" value="1"/>
</dbReference>
<reference evidence="3" key="1">
    <citation type="submission" date="2015-08" db="EMBL/GenBank/DDBJ databases">
        <authorList>
            <person name="Babu N.S."/>
            <person name="Beckwith C.J."/>
            <person name="Beseler K.G."/>
            <person name="Brison A."/>
            <person name="Carone J.V."/>
            <person name="Caskin T.P."/>
            <person name="Diamond M."/>
            <person name="Durham M.E."/>
            <person name="Foxe J.M."/>
            <person name="Go M."/>
            <person name="Henderson B.A."/>
            <person name="Jones I.B."/>
            <person name="McGettigan J.A."/>
            <person name="Micheletti S.J."/>
            <person name="Nasrallah M.E."/>
            <person name="Ortiz D."/>
            <person name="Piller C.R."/>
            <person name="Privatt S.R."/>
            <person name="Schneider S.L."/>
            <person name="Sharp S."/>
            <person name="Smith T.C."/>
            <person name="Stanton J.D."/>
            <person name="Ullery H.E."/>
            <person name="Wilson R.J."/>
            <person name="Serrano M.G."/>
            <person name="Buck G."/>
            <person name="Lee V."/>
            <person name="Wang Y."/>
            <person name="Carvalho R."/>
            <person name="Voegtly L."/>
            <person name="Shi R."/>
            <person name="Duckworth R."/>
            <person name="Johnson A."/>
            <person name="Loviza R."/>
            <person name="Walstead R."/>
            <person name="Shah Z."/>
            <person name="Kiflezghi M."/>
            <person name="Wade K."/>
            <person name="Ball S.L."/>
            <person name="Bradley K.W."/>
            <person name="Asai D.J."/>
            <person name="Bowman C.A."/>
            <person name="Russell D.A."/>
            <person name="Pope W.H."/>
            <person name="Jacobs-Sera D."/>
            <person name="Hendrix R.W."/>
            <person name="Hatfull G.F."/>
        </authorList>
    </citation>
    <scope>NUCLEOTIDE SEQUENCE</scope>
</reference>
<accession>A0A2P2C028</accession>
<feature type="domain" description="Histidine kinase/HSP90-like ATPase" evidence="2">
    <location>
        <begin position="11"/>
        <end position="125"/>
    </location>
</feature>
<dbReference type="CDD" id="cd16936">
    <property type="entry name" value="HATPase_RsbW-like"/>
    <property type="match status" value="1"/>
</dbReference>
<dbReference type="InterPro" id="IPR036890">
    <property type="entry name" value="HATPase_C_sf"/>
</dbReference>
<dbReference type="PANTHER" id="PTHR35526">
    <property type="entry name" value="ANTI-SIGMA-F FACTOR RSBW-RELATED"/>
    <property type="match status" value="1"/>
</dbReference>